<feature type="transmembrane region" description="Helical" evidence="1">
    <location>
        <begin position="78"/>
        <end position="99"/>
    </location>
</feature>
<keyword evidence="1" id="KW-0812">Transmembrane</keyword>
<feature type="transmembrane region" description="Helical" evidence="1">
    <location>
        <begin position="167"/>
        <end position="187"/>
    </location>
</feature>
<keyword evidence="3" id="KW-1185">Reference proteome</keyword>
<organism evidence="2 3">
    <name type="scientific">Salinirubellus salinus</name>
    <dbReference type="NCBI Taxonomy" id="1364945"/>
    <lineage>
        <taxon>Archaea</taxon>
        <taxon>Methanobacteriati</taxon>
        <taxon>Methanobacteriota</taxon>
        <taxon>Stenosarchaea group</taxon>
        <taxon>Halobacteria</taxon>
        <taxon>Halobacteriales</taxon>
        <taxon>Natronomonadaceae</taxon>
        <taxon>Salinirubellus</taxon>
    </lineage>
</organism>
<dbReference type="EMBL" id="CP104003">
    <property type="protein sequence ID" value="UWM53928.1"/>
    <property type="molecule type" value="Genomic_DNA"/>
</dbReference>
<dbReference type="Proteomes" id="UP001057580">
    <property type="component" value="Chromosome"/>
</dbReference>
<keyword evidence="1" id="KW-1133">Transmembrane helix</keyword>
<feature type="transmembrane region" description="Helical" evidence="1">
    <location>
        <begin position="48"/>
        <end position="66"/>
    </location>
</feature>
<name>A0A9E7UA68_9EURY</name>
<feature type="transmembrane region" description="Helical" evidence="1">
    <location>
        <begin position="139"/>
        <end position="161"/>
    </location>
</feature>
<reference evidence="2" key="1">
    <citation type="submission" date="2022-09" db="EMBL/GenBank/DDBJ databases">
        <title>Diverse halophilic archaea isolated from saline environments.</title>
        <authorList>
            <person name="Cui H.-L."/>
        </authorList>
    </citation>
    <scope>NUCLEOTIDE SEQUENCE</scope>
    <source>
        <strain evidence="2">ZS-35-S2</strain>
    </source>
</reference>
<sequence>MGVDSATRRRSLGEWSPRLFLAGGLLLVGHAAMLAVETFGAVAVPPDVFAPTGHLLAVLGLVGLAGTVGRRWRRGLRALGFASLAGWTFLTGTQASKLLGIAPETGPLPDAAAMALLALTTLTYGLVAFAGYRAGTYGPVVASLVAAPAGMLVALVVNGAVFGAPPVGTLLVATGLAVAQLGLGTALRHREPTGRRATAPGAVRG</sequence>
<dbReference type="KEGG" id="ssai:N0B31_17600"/>
<dbReference type="RefSeq" id="WP_260592922.1">
    <property type="nucleotide sequence ID" value="NZ_CP104003.1"/>
</dbReference>
<evidence type="ECO:0000313" key="3">
    <source>
        <dbReference type="Proteomes" id="UP001057580"/>
    </source>
</evidence>
<gene>
    <name evidence="2" type="ORF">N0B31_17600</name>
</gene>
<keyword evidence="1" id="KW-0472">Membrane</keyword>
<feature type="transmembrane region" description="Helical" evidence="1">
    <location>
        <begin position="111"/>
        <end position="132"/>
    </location>
</feature>
<evidence type="ECO:0000313" key="2">
    <source>
        <dbReference type="EMBL" id="UWM53928.1"/>
    </source>
</evidence>
<dbReference type="GeneID" id="74944276"/>
<dbReference type="AlphaFoldDB" id="A0A9E7UA68"/>
<accession>A0A9E7UA68</accession>
<feature type="transmembrane region" description="Helical" evidence="1">
    <location>
        <begin position="20"/>
        <end position="42"/>
    </location>
</feature>
<proteinExistence type="predicted"/>
<evidence type="ECO:0000256" key="1">
    <source>
        <dbReference type="SAM" id="Phobius"/>
    </source>
</evidence>
<protein>
    <submittedName>
        <fullName evidence="2">Uncharacterized protein</fullName>
    </submittedName>
</protein>